<organism evidence="6 7">
    <name type="scientific">Phytophthora pseudosyringae</name>
    <dbReference type="NCBI Taxonomy" id="221518"/>
    <lineage>
        <taxon>Eukaryota</taxon>
        <taxon>Sar</taxon>
        <taxon>Stramenopiles</taxon>
        <taxon>Oomycota</taxon>
        <taxon>Peronosporomycetes</taxon>
        <taxon>Peronosporales</taxon>
        <taxon>Peronosporaceae</taxon>
        <taxon>Phytophthora</taxon>
    </lineage>
</organism>
<evidence type="ECO:0000256" key="2">
    <source>
        <dbReference type="ARBA" id="ARBA00022525"/>
    </source>
</evidence>
<dbReference type="PANTHER" id="PTHR47763:SF4">
    <property type="entry name" value="ALPHA-PROTEIN KINASE VWKA"/>
    <property type="match status" value="1"/>
</dbReference>
<evidence type="ECO:0000313" key="7">
    <source>
        <dbReference type="Proteomes" id="UP000694044"/>
    </source>
</evidence>
<dbReference type="OrthoDB" id="112684at2759"/>
<dbReference type="EMBL" id="JAGDFM010000281">
    <property type="protein sequence ID" value="KAG7380695.1"/>
    <property type="molecule type" value="Genomic_DNA"/>
</dbReference>
<protein>
    <recommendedName>
        <fullName evidence="5">VWFA domain-containing protein</fullName>
    </recommendedName>
</protein>
<reference evidence="6" key="1">
    <citation type="submission" date="2021-02" db="EMBL/GenBank/DDBJ databases">
        <authorList>
            <person name="Palmer J.M."/>
        </authorList>
    </citation>
    <scope>NUCLEOTIDE SEQUENCE</scope>
    <source>
        <strain evidence="6">SCRP734</strain>
    </source>
</reference>
<keyword evidence="7" id="KW-1185">Reference proteome</keyword>
<dbReference type="CDD" id="cd00198">
    <property type="entry name" value="vWFA"/>
    <property type="match status" value="1"/>
</dbReference>
<sequence>MKGAGASATQLTEGTELLKPNKSASSIRADAAEAELARLQKQTSKRKFLKFTCKIGWCSHGGECHSALEDDLERLKRRLAAMERVLEVIEHFSVIRIEMERRIKKVAKEIQQKYAKASTLELVIVMDCTNSMSPWIEEAKTAILSIIENVKGDHPSANVRVGFVAYRDFCDGDKRLQTKTLTTNVANVRKFIASLAAFGGGDGPEDIPGGLAAALEMPFRAEARRIVLVCDAPCHGRRFNDGEDDMTYRVQIEQSPDICAQVREMAKRGIDFTMVEIQPNCTTKMVEILQEEFSRAESLDGFAREFQKVSLAHAEDAARFASVVRSSASSSLTASKERSVLTSSKLAVGAGGYAFGATERPTTNLRHVLEGDEEEKKAPAKAATTAPPEVKPLNWRDLAHLPYIAAVRHSLHFRPGEVVD</sequence>
<dbReference type="AlphaFoldDB" id="A0A8T1VHK1"/>
<evidence type="ECO:0000259" key="5">
    <source>
        <dbReference type="PROSITE" id="PS50234"/>
    </source>
</evidence>
<dbReference type="PANTHER" id="PTHR47763">
    <property type="entry name" value="ALPHA-PROTEIN KINASE VWKA"/>
    <property type="match status" value="1"/>
</dbReference>
<comment type="caution">
    <text evidence="6">The sequence shown here is derived from an EMBL/GenBank/DDBJ whole genome shotgun (WGS) entry which is preliminary data.</text>
</comment>
<evidence type="ECO:0000256" key="1">
    <source>
        <dbReference type="ARBA" id="ARBA00004613"/>
    </source>
</evidence>
<proteinExistence type="predicted"/>
<keyword evidence="3" id="KW-0732">Signal</keyword>
<dbReference type="InterPro" id="IPR052969">
    <property type="entry name" value="Thr-specific_kinase-like"/>
</dbReference>
<dbReference type="InterPro" id="IPR002035">
    <property type="entry name" value="VWF_A"/>
</dbReference>
<accession>A0A8T1VHK1</accession>
<evidence type="ECO:0000313" key="6">
    <source>
        <dbReference type="EMBL" id="KAG7380695.1"/>
    </source>
</evidence>
<name>A0A8T1VHK1_9STRA</name>
<comment type="subcellular location">
    <subcellularLocation>
        <location evidence="1">Secreted</location>
    </subcellularLocation>
</comment>
<feature type="domain" description="VWFA" evidence="5">
    <location>
        <begin position="121"/>
        <end position="324"/>
    </location>
</feature>
<dbReference type="InterPro" id="IPR056861">
    <property type="entry name" value="HMCN1-like_VWA"/>
</dbReference>
<dbReference type="Pfam" id="PF25106">
    <property type="entry name" value="VWA_4"/>
    <property type="match status" value="1"/>
</dbReference>
<dbReference type="Proteomes" id="UP000694044">
    <property type="component" value="Unassembled WGS sequence"/>
</dbReference>
<dbReference type="PROSITE" id="PS50234">
    <property type="entry name" value="VWFA"/>
    <property type="match status" value="1"/>
</dbReference>
<keyword evidence="2" id="KW-0964">Secreted</keyword>
<evidence type="ECO:0000256" key="4">
    <source>
        <dbReference type="SAM" id="Coils"/>
    </source>
</evidence>
<keyword evidence="4" id="KW-0175">Coiled coil</keyword>
<evidence type="ECO:0000256" key="3">
    <source>
        <dbReference type="ARBA" id="ARBA00022729"/>
    </source>
</evidence>
<feature type="coiled-coil region" evidence="4">
    <location>
        <begin position="22"/>
        <end position="92"/>
    </location>
</feature>
<dbReference type="SMART" id="SM00327">
    <property type="entry name" value="VWA"/>
    <property type="match status" value="1"/>
</dbReference>
<gene>
    <name evidence="6" type="ORF">PHYPSEUDO_006924</name>
</gene>